<accession>A0AAV6WCJ6</accession>
<proteinExistence type="predicted"/>
<evidence type="ECO:0008006" key="4">
    <source>
        <dbReference type="Google" id="ProtNLM"/>
    </source>
</evidence>
<comment type="caution">
    <text evidence="2">The sequence shown here is derived from an EMBL/GenBank/DDBJ whole genome shotgun (WGS) entry which is preliminary data.</text>
</comment>
<dbReference type="PANTHER" id="PTHR33333">
    <property type="entry name" value="ERYTHROCYTE MEMBRANE PROTEIN 1-LIKE"/>
    <property type="match status" value="1"/>
</dbReference>
<name>A0AAV6WCJ6_9LAMI</name>
<protein>
    <recommendedName>
        <fullName evidence="4">ATP synthase F0 subunit 8</fullName>
    </recommendedName>
</protein>
<keyword evidence="1" id="KW-0472">Membrane</keyword>
<keyword evidence="1" id="KW-0812">Transmembrane</keyword>
<sequence length="85" mass="9909">MLPKCLIKKKKKKELPKHTDMEINHWFLVVWPYLIAAVVVWFIYRCCCGGGGGNGKMMKAPGRNYRMPRNAFESDPKAYFSDLRK</sequence>
<feature type="transmembrane region" description="Helical" evidence="1">
    <location>
        <begin position="21"/>
        <end position="44"/>
    </location>
</feature>
<gene>
    <name evidence="2" type="ORF">BUALT_Bualt17G0084900</name>
</gene>
<keyword evidence="3" id="KW-1185">Reference proteome</keyword>
<organism evidence="2 3">
    <name type="scientific">Buddleja alternifolia</name>
    <dbReference type="NCBI Taxonomy" id="168488"/>
    <lineage>
        <taxon>Eukaryota</taxon>
        <taxon>Viridiplantae</taxon>
        <taxon>Streptophyta</taxon>
        <taxon>Embryophyta</taxon>
        <taxon>Tracheophyta</taxon>
        <taxon>Spermatophyta</taxon>
        <taxon>Magnoliopsida</taxon>
        <taxon>eudicotyledons</taxon>
        <taxon>Gunneridae</taxon>
        <taxon>Pentapetalae</taxon>
        <taxon>asterids</taxon>
        <taxon>lamiids</taxon>
        <taxon>Lamiales</taxon>
        <taxon>Scrophulariaceae</taxon>
        <taxon>Buddlejeae</taxon>
        <taxon>Buddleja</taxon>
    </lineage>
</organism>
<dbReference type="AlphaFoldDB" id="A0AAV6WCJ6"/>
<evidence type="ECO:0000313" key="2">
    <source>
        <dbReference type="EMBL" id="KAG8366485.1"/>
    </source>
</evidence>
<dbReference type="Proteomes" id="UP000826271">
    <property type="component" value="Unassembled WGS sequence"/>
</dbReference>
<dbReference type="InterPro" id="IPR039926">
    <property type="entry name" value="Egg_app_1"/>
</dbReference>
<dbReference type="PANTHER" id="PTHR33333:SF46">
    <property type="entry name" value="LOW QUALITY PROTEIN: GLYCINE-RICH PROTEIN DOT1"/>
    <property type="match status" value="1"/>
</dbReference>
<dbReference type="EMBL" id="WHWC01000017">
    <property type="protein sequence ID" value="KAG8366485.1"/>
    <property type="molecule type" value="Genomic_DNA"/>
</dbReference>
<evidence type="ECO:0000256" key="1">
    <source>
        <dbReference type="SAM" id="Phobius"/>
    </source>
</evidence>
<reference evidence="2" key="1">
    <citation type="submission" date="2019-10" db="EMBL/GenBank/DDBJ databases">
        <authorList>
            <person name="Zhang R."/>
            <person name="Pan Y."/>
            <person name="Wang J."/>
            <person name="Ma R."/>
            <person name="Yu S."/>
        </authorList>
    </citation>
    <scope>NUCLEOTIDE SEQUENCE</scope>
    <source>
        <strain evidence="2">LA-IB0</strain>
        <tissue evidence="2">Leaf</tissue>
    </source>
</reference>
<evidence type="ECO:0000313" key="3">
    <source>
        <dbReference type="Proteomes" id="UP000826271"/>
    </source>
</evidence>
<keyword evidence="1" id="KW-1133">Transmembrane helix</keyword>